<keyword evidence="1" id="KW-0560">Oxidoreductase</keyword>
<protein>
    <submittedName>
        <fullName evidence="4">NADH-FMN oxidoreductase RutF, flavin reductase (DIM6/NTAB) family</fullName>
    </submittedName>
</protein>
<dbReference type="SUPFAM" id="SSF50475">
    <property type="entry name" value="FMN-binding split barrel"/>
    <property type="match status" value="1"/>
</dbReference>
<dbReference type="InterPro" id="IPR012349">
    <property type="entry name" value="Split_barrel_FMN-bd"/>
</dbReference>
<dbReference type="PANTHER" id="PTHR30466:SF1">
    <property type="entry name" value="FMN REDUCTASE (NADH) RUTF"/>
    <property type="match status" value="1"/>
</dbReference>
<dbReference type="EMBL" id="FXAT01000002">
    <property type="protein sequence ID" value="SMG26023.1"/>
    <property type="molecule type" value="Genomic_DNA"/>
</dbReference>
<name>A0A1X7JDM1_9BURK</name>
<dbReference type="GO" id="GO:0010181">
    <property type="term" value="F:FMN binding"/>
    <property type="evidence" value="ECO:0007669"/>
    <property type="project" value="InterPro"/>
</dbReference>
<dbReference type="Pfam" id="PF01613">
    <property type="entry name" value="Flavin_Reduct"/>
    <property type="match status" value="1"/>
</dbReference>
<dbReference type="GO" id="GO:0006208">
    <property type="term" value="P:pyrimidine nucleobase catabolic process"/>
    <property type="evidence" value="ECO:0007669"/>
    <property type="project" value="TreeGrafter"/>
</dbReference>
<dbReference type="InterPro" id="IPR050268">
    <property type="entry name" value="NADH-dep_flavin_reductase"/>
</dbReference>
<dbReference type="STRING" id="1515439.SAMN06265784_102486"/>
<organism evidence="4 5">
    <name type="scientific">Paraburkholderia susongensis</name>
    <dbReference type="NCBI Taxonomy" id="1515439"/>
    <lineage>
        <taxon>Bacteria</taxon>
        <taxon>Pseudomonadati</taxon>
        <taxon>Pseudomonadota</taxon>
        <taxon>Betaproteobacteria</taxon>
        <taxon>Burkholderiales</taxon>
        <taxon>Burkholderiaceae</taxon>
        <taxon>Paraburkholderia</taxon>
    </lineage>
</organism>
<feature type="domain" description="Flavin reductase like" evidence="3">
    <location>
        <begin position="29"/>
        <end position="176"/>
    </location>
</feature>
<dbReference type="GO" id="GO:0042602">
    <property type="term" value="F:riboflavin reductase (NADPH) activity"/>
    <property type="evidence" value="ECO:0007669"/>
    <property type="project" value="TreeGrafter"/>
</dbReference>
<dbReference type="AlphaFoldDB" id="A0A1X7JDM1"/>
<gene>
    <name evidence="4" type="ORF">SAMN06265784_102486</name>
</gene>
<dbReference type="RefSeq" id="WP_085481619.1">
    <property type="nucleotide sequence ID" value="NZ_FXAT01000002.1"/>
</dbReference>
<dbReference type="OrthoDB" id="9792858at2"/>
<dbReference type="InterPro" id="IPR002563">
    <property type="entry name" value="Flavin_Rdtase-like_dom"/>
</dbReference>
<dbReference type="Gene3D" id="2.30.110.10">
    <property type="entry name" value="Electron Transport, Fmn-binding Protein, Chain A"/>
    <property type="match status" value="1"/>
</dbReference>
<accession>A0A1X7JDM1</accession>
<sequence>MQATVRQATAPESDAPAAPFDERRFRSALGRFATGVVVISTGSGESLHAMTANAFMSGSLRPPLIVVSVGHRARMHERLMTDELFGVSVLSEAQEPHSRHFAGEAQSCFASSLAPRFAAVDGLPGVVLLEHAAARFAARIVDRHPCGDHTLFVGQVLVFSLDEHAPLIFFGGRYASVACAMT</sequence>
<keyword evidence="5" id="KW-1185">Reference proteome</keyword>
<proteinExistence type="predicted"/>
<dbReference type="SMART" id="SM00903">
    <property type="entry name" value="Flavin_Reduct"/>
    <property type="match status" value="1"/>
</dbReference>
<reference evidence="5" key="1">
    <citation type="submission" date="2017-04" db="EMBL/GenBank/DDBJ databases">
        <authorList>
            <person name="Varghese N."/>
            <person name="Submissions S."/>
        </authorList>
    </citation>
    <scope>NUCLEOTIDE SEQUENCE [LARGE SCALE GENOMIC DNA]</scope>
    <source>
        <strain evidence="5">LMG 29540</strain>
    </source>
</reference>
<feature type="region of interest" description="Disordered" evidence="2">
    <location>
        <begin position="1"/>
        <end position="20"/>
    </location>
</feature>
<evidence type="ECO:0000313" key="4">
    <source>
        <dbReference type="EMBL" id="SMG26023.1"/>
    </source>
</evidence>
<evidence type="ECO:0000313" key="5">
    <source>
        <dbReference type="Proteomes" id="UP000193228"/>
    </source>
</evidence>
<evidence type="ECO:0000256" key="1">
    <source>
        <dbReference type="ARBA" id="ARBA00023002"/>
    </source>
</evidence>
<evidence type="ECO:0000259" key="3">
    <source>
        <dbReference type="SMART" id="SM00903"/>
    </source>
</evidence>
<dbReference type="Proteomes" id="UP000193228">
    <property type="component" value="Unassembled WGS sequence"/>
</dbReference>
<evidence type="ECO:0000256" key="2">
    <source>
        <dbReference type="SAM" id="MobiDB-lite"/>
    </source>
</evidence>
<dbReference type="PANTHER" id="PTHR30466">
    <property type="entry name" value="FLAVIN REDUCTASE"/>
    <property type="match status" value="1"/>
</dbReference>